<gene>
    <name evidence="2" type="ORF">BamMEX5DRAFT_4117</name>
</gene>
<dbReference type="Proteomes" id="UP000004814">
    <property type="component" value="Unassembled WGS sequence"/>
</dbReference>
<dbReference type="PATRIC" id="fig|396597.7.peg.3730"/>
<protein>
    <submittedName>
        <fullName evidence="2">Uncharacterized protein</fullName>
    </submittedName>
</protein>
<feature type="region of interest" description="Disordered" evidence="1">
    <location>
        <begin position="1"/>
        <end position="64"/>
    </location>
</feature>
<proteinExistence type="predicted"/>
<evidence type="ECO:0000313" key="3">
    <source>
        <dbReference type="Proteomes" id="UP000004814"/>
    </source>
</evidence>
<comment type="caution">
    <text evidence="2">The sequence shown here is derived from an EMBL/GenBank/DDBJ whole genome shotgun (WGS) entry which is preliminary data.</text>
</comment>
<reference evidence="2 3" key="1">
    <citation type="submission" date="2008-03" db="EMBL/GenBank/DDBJ databases">
        <title>Sequencing of the draft genome and assembly of Burkholderia ambifaria MEX-5.</title>
        <authorList>
            <consortium name="US DOE Joint Genome Institute (JGI-PGF)"/>
            <person name="Copeland A."/>
            <person name="Lucas S."/>
            <person name="Lapidus A."/>
            <person name="Glavina del Rio T."/>
            <person name="Dalin E."/>
            <person name="Tice H."/>
            <person name="Bruce D."/>
            <person name="Goodwin L."/>
            <person name="Pitluck S."/>
            <person name="Larimer F."/>
            <person name="Land M.L."/>
            <person name="Hauser L."/>
            <person name="Tiedje J."/>
            <person name="Richardson P."/>
        </authorList>
    </citation>
    <scope>NUCLEOTIDE SEQUENCE [LARGE SCALE GENOMIC DNA]</scope>
    <source>
        <strain evidence="2 3">MEX-5</strain>
    </source>
</reference>
<feature type="compositionally biased region" description="Low complexity" evidence="1">
    <location>
        <begin position="11"/>
        <end position="20"/>
    </location>
</feature>
<feature type="region of interest" description="Disordered" evidence="1">
    <location>
        <begin position="96"/>
        <end position="116"/>
    </location>
</feature>
<feature type="compositionally biased region" description="Basic residues" evidence="1">
    <location>
        <begin position="146"/>
        <end position="177"/>
    </location>
</feature>
<feature type="compositionally biased region" description="Low complexity" evidence="1">
    <location>
        <begin position="53"/>
        <end position="63"/>
    </location>
</feature>
<name>B1T8K1_9BURK</name>
<feature type="compositionally biased region" description="Basic residues" evidence="1">
    <location>
        <begin position="96"/>
        <end position="105"/>
    </location>
</feature>
<sequence length="214" mass="23876">MGLPDRKAAETKAAGTTASAIPPDGEPPLPRTGADHAEQCRSLDDHAVTPVHPAASGPAGGSAQARRVPLFDVRIADRLHAIRSFARRFRARRRNDLHHAPRQARRNAVSRGRHVQQHLCGANRVVQDHRDASRRRRTDHRLPARRRVARARWRAHRASQRRRDRARGQHGLHHPVRPARADVPRSAANAASRVSDDGRRDRARILADAAARAR</sequence>
<dbReference type="AlphaFoldDB" id="B1T8K1"/>
<feature type="compositionally biased region" description="Basic and acidic residues" evidence="1">
    <location>
        <begin position="33"/>
        <end position="47"/>
    </location>
</feature>
<evidence type="ECO:0000256" key="1">
    <source>
        <dbReference type="SAM" id="MobiDB-lite"/>
    </source>
</evidence>
<organism evidence="2 3">
    <name type="scientific">Burkholderia ambifaria MEX-5</name>
    <dbReference type="NCBI Taxonomy" id="396597"/>
    <lineage>
        <taxon>Bacteria</taxon>
        <taxon>Pseudomonadati</taxon>
        <taxon>Pseudomonadota</taxon>
        <taxon>Betaproteobacteria</taxon>
        <taxon>Burkholderiales</taxon>
        <taxon>Burkholderiaceae</taxon>
        <taxon>Burkholderia</taxon>
        <taxon>Burkholderia cepacia complex</taxon>
    </lineage>
</organism>
<accession>B1T8K1</accession>
<feature type="compositionally biased region" description="Basic and acidic residues" evidence="1">
    <location>
        <begin position="1"/>
        <end position="10"/>
    </location>
</feature>
<dbReference type="EMBL" id="ABLK01000146">
    <property type="protein sequence ID" value="EDT40098.1"/>
    <property type="molecule type" value="Genomic_DNA"/>
</dbReference>
<evidence type="ECO:0000313" key="2">
    <source>
        <dbReference type="EMBL" id="EDT40098.1"/>
    </source>
</evidence>
<feature type="region of interest" description="Disordered" evidence="1">
    <location>
        <begin position="146"/>
        <end position="201"/>
    </location>
</feature>